<reference evidence="1 2" key="1">
    <citation type="journal article" date="2016" name="Mol. Biol. Evol.">
        <title>Comparative Genomics of Early-Diverging Mushroom-Forming Fungi Provides Insights into the Origins of Lignocellulose Decay Capabilities.</title>
        <authorList>
            <person name="Nagy L.G."/>
            <person name="Riley R."/>
            <person name="Tritt A."/>
            <person name="Adam C."/>
            <person name="Daum C."/>
            <person name="Floudas D."/>
            <person name="Sun H."/>
            <person name="Yadav J.S."/>
            <person name="Pangilinan J."/>
            <person name="Larsson K.H."/>
            <person name="Matsuura K."/>
            <person name="Barry K."/>
            <person name="Labutti K."/>
            <person name="Kuo R."/>
            <person name="Ohm R.A."/>
            <person name="Bhattacharya S.S."/>
            <person name="Shirouzu T."/>
            <person name="Yoshinaga Y."/>
            <person name="Martin F.M."/>
            <person name="Grigoriev I.V."/>
            <person name="Hibbett D.S."/>
        </authorList>
    </citation>
    <scope>NUCLEOTIDE SEQUENCE [LARGE SCALE GENOMIC DNA]</scope>
    <source>
        <strain evidence="1 2">HHB12029</strain>
    </source>
</reference>
<accession>A0A165MN32</accession>
<gene>
    <name evidence="1" type="ORF">EXIGLDRAFT_724988</name>
</gene>
<dbReference type="AlphaFoldDB" id="A0A165MN32"/>
<organism evidence="1 2">
    <name type="scientific">Exidia glandulosa HHB12029</name>
    <dbReference type="NCBI Taxonomy" id="1314781"/>
    <lineage>
        <taxon>Eukaryota</taxon>
        <taxon>Fungi</taxon>
        <taxon>Dikarya</taxon>
        <taxon>Basidiomycota</taxon>
        <taxon>Agaricomycotina</taxon>
        <taxon>Agaricomycetes</taxon>
        <taxon>Auriculariales</taxon>
        <taxon>Exidiaceae</taxon>
        <taxon>Exidia</taxon>
    </lineage>
</organism>
<dbReference type="PANTHER" id="PTHR37049">
    <property type="entry name" value="PEPTIDASE S41 FAMILY PROTEIN"/>
    <property type="match status" value="1"/>
</dbReference>
<dbReference type="EMBL" id="KV425909">
    <property type="protein sequence ID" value="KZV99507.1"/>
    <property type="molecule type" value="Genomic_DNA"/>
</dbReference>
<protein>
    <submittedName>
        <fullName evidence="1">Uncharacterized protein</fullName>
    </submittedName>
</protein>
<dbReference type="OrthoDB" id="27214at2759"/>
<evidence type="ECO:0000313" key="1">
    <source>
        <dbReference type="EMBL" id="KZV99507.1"/>
    </source>
</evidence>
<dbReference type="InterPro" id="IPR052766">
    <property type="entry name" value="S41A_metabolite_peptidase"/>
</dbReference>
<evidence type="ECO:0000313" key="2">
    <source>
        <dbReference type="Proteomes" id="UP000077266"/>
    </source>
</evidence>
<name>A0A165MN32_EXIGL</name>
<dbReference type="STRING" id="1314781.A0A165MN32"/>
<proteinExistence type="predicted"/>
<dbReference type="InParanoid" id="A0A165MN32"/>
<dbReference type="Gene3D" id="3.90.226.10">
    <property type="entry name" value="2-enoyl-CoA Hydratase, Chain A, domain 1"/>
    <property type="match status" value="1"/>
</dbReference>
<dbReference type="Proteomes" id="UP000077266">
    <property type="component" value="Unassembled WGS sequence"/>
</dbReference>
<keyword evidence="2" id="KW-1185">Reference proteome</keyword>
<dbReference type="PANTHER" id="PTHR37049:SF4">
    <property type="entry name" value="RHODANESE DOMAIN-CONTAINING PROTEIN"/>
    <property type="match status" value="1"/>
</dbReference>
<dbReference type="SUPFAM" id="SSF52096">
    <property type="entry name" value="ClpP/crotonase"/>
    <property type="match status" value="1"/>
</dbReference>
<sequence length="706" mass="75822">MMSSSSRAIPLRYRFMHEPLHARHGRTRGAYSILLAALLISPHAVASALPQHVLAAPAATDPCTTIAGAKWAAPADVRACLSSFPVNETLRANLVETVSKTILTFHTSPNYQFRAPAPFTNDVHVDFQKEFARIAKQTYPSYFALHQDLQNTIKLARDGHLGYSNLCFDSLFVSFVPFPLVVTKSLLGPVGAIHIAPEAFNVSSAEFADEIAFWQGVRGLSDLPSFNGAQVLLINGLDPWIAVDQNAAVQGSFQAHATRQNAFFASYTLADSGWTYRMGDFAQRSLPLVDSITLTVLKKGKIIPETVTVPFRARIGTGVKAFTDAPTLFAANCFATASTNGRNINEPAGFAAPPSLPEPGREKVFVPPVAPQDRFRPQNTLAGDEVLFDIALPPPLVPGPATSGAGAMQFYKLDNTTGVLALGSFSGTFNTLQNGLLVGLQGLKAAGATKLIVDVTNNGGGFICIAHWLHRIIAGPNPNSVPQAGLDTKARAQQLAKDIVHRIVDDNADPDNNLLNNPLSWNFPNATAMPADFNWLDPGVPTVVNGRQDFFSVRMMDACQPFSQDPPTEQLFAPENIVIVNNGRCASSCSLFTITMSVHYGVRTVVVGGKPGVAQNYCGTVGGQSVSFVTMDTEVKSVGLKSSALAPPDLLTAATIGLTWRLGFSIRHPQEPEEWQDHPASATFTPSLDIVNNPTAVWTAIAKQFL</sequence>
<dbReference type="InterPro" id="IPR029045">
    <property type="entry name" value="ClpP/crotonase-like_dom_sf"/>
</dbReference>